<dbReference type="Proteomes" id="UP001159427">
    <property type="component" value="Unassembled WGS sequence"/>
</dbReference>
<dbReference type="PANTHER" id="PTHR46670:SF3">
    <property type="entry name" value="ENDONUCLEASE_EXONUCLEASE_PHOSPHATASE DOMAIN-CONTAINING PROTEIN"/>
    <property type="match status" value="1"/>
</dbReference>
<dbReference type="SUPFAM" id="SSF56219">
    <property type="entry name" value="DNase I-like"/>
    <property type="match status" value="1"/>
</dbReference>
<evidence type="ECO:0000313" key="1">
    <source>
        <dbReference type="EMBL" id="CAH3014396.1"/>
    </source>
</evidence>
<gene>
    <name evidence="1" type="ORF">PEVE_00043629</name>
</gene>
<organism evidence="1 2">
    <name type="scientific">Porites evermanni</name>
    <dbReference type="NCBI Taxonomy" id="104178"/>
    <lineage>
        <taxon>Eukaryota</taxon>
        <taxon>Metazoa</taxon>
        <taxon>Cnidaria</taxon>
        <taxon>Anthozoa</taxon>
        <taxon>Hexacorallia</taxon>
        <taxon>Scleractinia</taxon>
        <taxon>Fungiina</taxon>
        <taxon>Poritidae</taxon>
        <taxon>Porites</taxon>
    </lineage>
</organism>
<sequence>MQLFNIYSHYFENNAHLSLKPDDNKYNIIVNTEHGKPVCFISRVPYTSKSSTEAHTPNCRNPNNLITIQRLPLKASNARHMSLGLLNARSINNKALFIKDYVVDHQIDILGITETWTRSDGESNRVVNELSPRGYSFIHVPRKKRSGGGIGLLYNTSLKIERVDCNSYASFEYLEVKLHTASTVVRVVVVYRPPSSKVNKLTSASSFMISTICSNTSQFPLVGF</sequence>
<reference evidence="1 2" key="1">
    <citation type="submission" date="2022-05" db="EMBL/GenBank/DDBJ databases">
        <authorList>
            <consortium name="Genoscope - CEA"/>
            <person name="William W."/>
        </authorList>
    </citation>
    <scope>NUCLEOTIDE SEQUENCE [LARGE SCALE GENOMIC DNA]</scope>
</reference>
<name>A0ABN8LFS5_9CNID</name>
<proteinExistence type="predicted"/>
<accession>A0ABN8LFS5</accession>
<keyword evidence="2" id="KW-1185">Reference proteome</keyword>
<dbReference type="InterPro" id="IPR036691">
    <property type="entry name" value="Endo/exonu/phosph_ase_sf"/>
</dbReference>
<comment type="caution">
    <text evidence="1">The sequence shown here is derived from an EMBL/GenBank/DDBJ whole genome shotgun (WGS) entry which is preliminary data.</text>
</comment>
<dbReference type="PANTHER" id="PTHR46670">
    <property type="entry name" value="ENDO/EXONUCLEASE/PHOSPHATASE DOMAIN-CONTAINING PROTEIN"/>
    <property type="match status" value="1"/>
</dbReference>
<dbReference type="Gene3D" id="3.60.10.10">
    <property type="entry name" value="Endonuclease/exonuclease/phosphatase"/>
    <property type="match status" value="1"/>
</dbReference>
<evidence type="ECO:0000313" key="2">
    <source>
        <dbReference type="Proteomes" id="UP001159427"/>
    </source>
</evidence>
<protein>
    <submittedName>
        <fullName evidence="1">Uncharacterized protein</fullName>
    </submittedName>
</protein>
<dbReference type="EMBL" id="CALNXI010000009">
    <property type="protein sequence ID" value="CAH3014396.1"/>
    <property type="molecule type" value="Genomic_DNA"/>
</dbReference>